<keyword evidence="1" id="KW-0812">Transmembrane</keyword>
<dbReference type="Gene3D" id="1.20.810.10">
    <property type="entry name" value="Cytochrome Bc1 Complex, Chain C"/>
    <property type="match status" value="1"/>
</dbReference>
<feature type="transmembrane region" description="Helical" evidence="1">
    <location>
        <begin position="55"/>
        <end position="74"/>
    </location>
</feature>
<comment type="caution">
    <text evidence="2">The sequence shown here is derived from an EMBL/GenBank/DDBJ whole genome shotgun (WGS) entry which is preliminary data.</text>
</comment>
<keyword evidence="1" id="KW-1133">Transmembrane helix</keyword>
<accession>A0ABW5Q1N1</accession>
<dbReference type="RefSeq" id="WP_379562265.1">
    <property type="nucleotide sequence ID" value="NZ_CP085256.1"/>
</dbReference>
<dbReference type="SUPFAM" id="SSF81342">
    <property type="entry name" value="Transmembrane di-heme cytochromes"/>
    <property type="match status" value="1"/>
</dbReference>
<evidence type="ECO:0000313" key="2">
    <source>
        <dbReference type="EMBL" id="MFD2629473.1"/>
    </source>
</evidence>
<dbReference type="InterPro" id="IPR027387">
    <property type="entry name" value="Cytb/b6-like_sf"/>
</dbReference>
<keyword evidence="3" id="KW-1185">Reference proteome</keyword>
<organism evidence="2 3">
    <name type="scientific">Oceanobacillus kapialis</name>
    <dbReference type="NCBI Taxonomy" id="481353"/>
    <lineage>
        <taxon>Bacteria</taxon>
        <taxon>Bacillati</taxon>
        <taxon>Bacillota</taxon>
        <taxon>Bacilli</taxon>
        <taxon>Bacillales</taxon>
        <taxon>Bacillaceae</taxon>
        <taxon>Oceanobacillus</taxon>
    </lineage>
</organism>
<dbReference type="InterPro" id="IPR016174">
    <property type="entry name" value="Di-haem_cyt_TM"/>
</dbReference>
<proteinExistence type="predicted"/>
<dbReference type="EMBL" id="JBHUMX010000036">
    <property type="protein sequence ID" value="MFD2629473.1"/>
    <property type="molecule type" value="Genomic_DNA"/>
</dbReference>
<name>A0ABW5Q1N1_9BACI</name>
<keyword evidence="1" id="KW-0472">Membrane</keyword>
<dbReference type="Proteomes" id="UP001597451">
    <property type="component" value="Unassembled WGS sequence"/>
</dbReference>
<evidence type="ECO:0000256" key="1">
    <source>
        <dbReference type="SAM" id="Phobius"/>
    </source>
</evidence>
<gene>
    <name evidence="2" type="ORF">ACFSUN_11845</name>
</gene>
<reference evidence="3" key="1">
    <citation type="journal article" date="2019" name="Int. J. Syst. Evol. Microbiol.">
        <title>The Global Catalogue of Microorganisms (GCM) 10K type strain sequencing project: providing services to taxonomists for standard genome sequencing and annotation.</title>
        <authorList>
            <consortium name="The Broad Institute Genomics Platform"/>
            <consortium name="The Broad Institute Genome Sequencing Center for Infectious Disease"/>
            <person name="Wu L."/>
            <person name="Ma J."/>
        </authorList>
    </citation>
    <scope>NUCLEOTIDE SEQUENCE [LARGE SCALE GENOMIC DNA]</scope>
    <source>
        <strain evidence="3">TISTR 1858</strain>
    </source>
</reference>
<protein>
    <submittedName>
        <fullName evidence="2">Uncharacterized protein</fullName>
    </submittedName>
</protein>
<evidence type="ECO:0000313" key="3">
    <source>
        <dbReference type="Proteomes" id="UP001597451"/>
    </source>
</evidence>
<sequence>MKKYLLFLFSFILLFLLFQVVTGLILTFAYTPDIEGAWNRSAILPKETSIVTDQVSFLVPLVPAFLAASIAYFIPKLFLKNRRSS</sequence>